<dbReference type="SUPFAM" id="SSF56601">
    <property type="entry name" value="beta-lactamase/transpeptidase-like"/>
    <property type="match status" value="1"/>
</dbReference>
<keyword evidence="1" id="KW-0732">Signal</keyword>
<evidence type="ECO:0000256" key="1">
    <source>
        <dbReference type="SAM" id="SignalP"/>
    </source>
</evidence>
<evidence type="ECO:0000259" key="2">
    <source>
        <dbReference type="Pfam" id="PF00144"/>
    </source>
</evidence>
<evidence type="ECO:0000313" key="4">
    <source>
        <dbReference type="Proteomes" id="UP001491310"/>
    </source>
</evidence>
<evidence type="ECO:0000313" key="3">
    <source>
        <dbReference type="EMBL" id="KAK9907773.1"/>
    </source>
</evidence>
<proteinExistence type="predicted"/>
<feature type="domain" description="Beta-lactamase-related" evidence="2">
    <location>
        <begin position="43"/>
        <end position="397"/>
    </location>
</feature>
<keyword evidence="4" id="KW-1185">Reference proteome</keyword>
<dbReference type="Pfam" id="PF00144">
    <property type="entry name" value="Beta-lactamase"/>
    <property type="match status" value="1"/>
</dbReference>
<sequence length="484" mass="52320">MGNHAGVVRLMVAYALLEIALTASVPANYAKEANAALQFMTGLAESRLIGGAVAVQKAGQLVWSKGFGYASEELDVPLEDDHIYPIGSNTKFYTAVAIYQLHEKGLLNVSDAVNGYIDPADFGLDGPWCPKVHGQEELGCQEPTFKQLLQMSSGILPSDNMACGYPNTSWTPSDWLWPYRMNALNTTYGDASGATGNWLDGTASAADLLRFQELMKAPLLFAPGSQYCYCNTNFNLAGYVVERLTNMTFTNYLNEFILKPANLTNTYYWIGGQGMEPLGIRKHVVSIPGYTTTFKQGASGAPAFTVVNRIPWLEMDLSAFAGAAGAMFSDTFDLLKWYNLFMTQPEVIGLSKESIAALTQPLERIPIPGLSAFFAQGVVVEPLSSKGKKLLYTGGIWGFLAHIEYWVNSSDPSKSDAVIFFSNLNPIIPADSNGACAVQSLQNSSTISLEASACTDSPGGADMTNYVTTHLAQIFNITGNYSSS</sequence>
<comment type="caution">
    <text evidence="3">The sequence shown here is derived from an EMBL/GenBank/DDBJ whole genome shotgun (WGS) entry which is preliminary data.</text>
</comment>
<dbReference type="InterPro" id="IPR050491">
    <property type="entry name" value="AmpC-like"/>
</dbReference>
<gene>
    <name evidence="3" type="ORF">WJX75_009721</name>
</gene>
<feature type="chain" id="PRO_5045520042" description="Beta-lactamase-related domain-containing protein" evidence="1">
    <location>
        <begin position="23"/>
        <end position="484"/>
    </location>
</feature>
<dbReference type="InterPro" id="IPR012338">
    <property type="entry name" value="Beta-lactam/transpept-like"/>
</dbReference>
<dbReference type="Gene3D" id="3.40.710.10">
    <property type="entry name" value="DD-peptidase/beta-lactamase superfamily"/>
    <property type="match status" value="1"/>
</dbReference>
<dbReference type="PANTHER" id="PTHR46825">
    <property type="entry name" value="D-ALANYL-D-ALANINE-CARBOXYPEPTIDASE/ENDOPEPTIDASE AMPH"/>
    <property type="match status" value="1"/>
</dbReference>
<protein>
    <recommendedName>
        <fullName evidence="2">Beta-lactamase-related domain-containing protein</fullName>
    </recommendedName>
</protein>
<reference evidence="3 4" key="1">
    <citation type="journal article" date="2024" name="Nat. Commun.">
        <title>Phylogenomics reveals the evolutionary origins of lichenization in chlorophyte algae.</title>
        <authorList>
            <person name="Puginier C."/>
            <person name="Libourel C."/>
            <person name="Otte J."/>
            <person name="Skaloud P."/>
            <person name="Haon M."/>
            <person name="Grisel S."/>
            <person name="Petersen M."/>
            <person name="Berrin J.G."/>
            <person name="Delaux P.M."/>
            <person name="Dal Grande F."/>
            <person name="Keller J."/>
        </authorList>
    </citation>
    <scope>NUCLEOTIDE SEQUENCE [LARGE SCALE GENOMIC DNA]</scope>
    <source>
        <strain evidence="3 4">SAG 216-7</strain>
    </source>
</reference>
<accession>A0ABR2YM00</accession>
<dbReference type="Proteomes" id="UP001491310">
    <property type="component" value="Unassembled WGS sequence"/>
</dbReference>
<organism evidence="3 4">
    <name type="scientific">Coccomyxa subellipsoidea</name>
    <dbReference type="NCBI Taxonomy" id="248742"/>
    <lineage>
        <taxon>Eukaryota</taxon>
        <taxon>Viridiplantae</taxon>
        <taxon>Chlorophyta</taxon>
        <taxon>core chlorophytes</taxon>
        <taxon>Trebouxiophyceae</taxon>
        <taxon>Trebouxiophyceae incertae sedis</taxon>
        <taxon>Coccomyxaceae</taxon>
        <taxon>Coccomyxa</taxon>
    </lineage>
</organism>
<name>A0ABR2YM00_9CHLO</name>
<dbReference type="EMBL" id="JALJOT010000009">
    <property type="protein sequence ID" value="KAK9907773.1"/>
    <property type="molecule type" value="Genomic_DNA"/>
</dbReference>
<dbReference type="InterPro" id="IPR001466">
    <property type="entry name" value="Beta-lactam-related"/>
</dbReference>
<feature type="signal peptide" evidence="1">
    <location>
        <begin position="1"/>
        <end position="22"/>
    </location>
</feature>
<dbReference type="PANTHER" id="PTHR46825:SF9">
    <property type="entry name" value="BETA-LACTAMASE-RELATED DOMAIN-CONTAINING PROTEIN"/>
    <property type="match status" value="1"/>
</dbReference>